<name>X0VTM4_9ZZZZ</name>
<evidence type="ECO:0000313" key="2">
    <source>
        <dbReference type="EMBL" id="GAG21600.1"/>
    </source>
</evidence>
<reference evidence="2" key="1">
    <citation type="journal article" date="2014" name="Front. Microbiol.">
        <title>High frequency of phylogenetically diverse reductive dehalogenase-homologous genes in deep subseafloor sedimentary metagenomes.</title>
        <authorList>
            <person name="Kawai M."/>
            <person name="Futagami T."/>
            <person name="Toyoda A."/>
            <person name="Takaki Y."/>
            <person name="Nishi S."/>
            <person name="Hori S."/>
            <person name="Arai W."/>
            <person name="Tsubouchi T."/>
            <person name="Morono Y."/>
            <person name="Uchiyama I."/>
            <person name="Ito T."/>
            <person name="Fujiyama A."/>
            <person name="Inagaki F."/>
            <person name="Takami H."/>
        </authorList>
    </citation>
    <scope>NUCLEOTIDE SEQUENCE</scope>
    <source>
        <strain evidence="2">Expedition CK06-06</strain>
    </source>
</reference>
<dbReference type="InterPro" id="IPR014729">
    <property type="entry name" value="Rossmann-like_a/b/a_fold"/>
</dbReference>
<dbReference type="Pfam" id="PF00733">
    <property type="entry name" value="Asn_synthase"/>
    <property type="match status" value="1"/>
</dbReference>
<dbReference type="Gene3D" id="3.40.50.620">
    <property type="entry name" value="HUPs"/>
    <property type="match status" value="1"/>
</dbReference>
<dbReference type="GO" id="GO:0006529">
    <property type="term" value="P:asparagine biosynthetic process"/>
    <property type="evidence" value="ECO:0007669"/>
    <property type="project" value="InterPro"/>
</dbReference>
<sequence>VCTGHGMELRLPFADLRLIEFGLSLPTGLKLSLEPESPRKLVLRRLAEKLGFPEEMAYKPKRAVQYSTGVNNALKRLARREGKSLAGFLIDRFDELKREKMGR</sequence>
<protein>
    <recommendedName>
        <fullName evidence="1">Asparagine synthetase domain-containing protein</fullName>
    </recommendedName>
</protein>
<organism evidence="2">
    <name type="scientific">marine sediment metagenome</name>
    <dbReference type="NCBI Taxonomy" id="412755"/>
    <lineage>
        <taxon>unclassified sequences</taxon>
        <taxon>metagenomes</taxon>
        <taxon>ecological metagenomes</taxon>
    </lineage>
</organism>
<dbReference type="SUPFAM" id="SSF52402">
    <property type="entry name" value="Adenine nucleotide alpha hydrolases-like"/>
    <property type="match status" value="1"/>
</dbReference>
<proteinExistence type="predicted"/>
<dbReference type="EMBL" id="BARS01037024">
    <property type="protein sequence ID" value="GAG21600.1"/>
    <property type="molecule type" value="Genomic_DNA"/>
</dbReference>
<evidence type="ECO:0000259" key="1">
    <source>
        <dbReference type="Pfam" id="PF00733"/>
    </source>
</evidence>
<accession>X0VTM4</accession>
<feature type="domain" description="Asparagine synthetase" evidence="1">
    <location>
        <begin position="4"/>
        <end position="81"/>
    </location>
</feature>
<feature type="non-terminal residue" evidence="2">
    <location>
        <position position="1"/>
    </location>
</feature>
<comment type="caution">
    <text evidence="2">The sequence shown here is derived from an EMBL/GenBank/DDBJ whole genome shotgun (WGS) entry which is preliminary data.</text>
</comment>
<gene>
    <name evidence="2" type="ORF">S01H1_56822</name>
</gene>
<dbReference type="InterPro" id="IPR001962">
    <property type="entry name" value="Asn_synthase"/>
</dbReference>
<dbReference type="AlphaFoldDB" id="X0VTM4"/>
<dbReference type="GO" id="GO:0004066">
    <property type="term" value="F:asparagine synthase (glutamine-hydrolyzing) activity"/>
    <property type="evidence" value="ECO:0007669"/>
    <property type="project" value="InterPro"/>
</dbReference>